<evidence type="ECO:0000256" key="2">
    <source>
        <dbReference type="ARBA" id="ARBA00024867"/>
    </source>
</evidence>
<proteinExistence type="predicted"/>
<dbReference type="GO" id="GO:0003723">
    <property type="term" value="F:RNA binding"/>
    <property type="evidence" value="ECO:0007669"/>
    <property type="project" value="InterPro"/>
</dbReference>
<dbReference type="InterPro" id="IPR036388">
    <property type="entry name" value="WH-like_DNA-bd_sf"/>
</dbReference>
<evidence type="ECO:0000256" key="4">
    <source>
        <dbReference type="SAM" id="Coils"/>
    </source>
</evidence>
<evidence type="ECO:0000256" key="1">
    <source>
        <dbReference type="ARBA" id="ARBA00018672"/>
    </source>
</evidence>
<dbReference type="CDD" id="cd00156">
    <property type="entry name" value="REC"/>
    <property type="match status" value="1"/>
</dbReference>
<feature type="coiled-coil region" evidence="4">
    <location>
        <begin position="117"/>
        <end position="144"/>
    </location>
</feature>
<dbReference type="PROSITE" id="PS50110">
    <property type="entry name" value="RESPONSE_REGULATORY"/>
    <property type="match status" value="1"/>
</dbReference>
<comment type="caution">
    <text evidence="3">Lacks conserved residue(s) required for the propagation of feature annotation.</text>
</comment>
<feature type="domain" description="ANTAR" evidence="6">
    <location>
        <begin position="124"/>
        <end position="185"/>
    </location>
</feature>
<keyword evidence="8" id="KW-1185">Reference proteome</keyword>
<dbReference type="GeneID" id="98660933"/>
<evidence type="ECO:0000259" key="6">
    <source>
        <dbReference type="PROSITE" id="PS50921"/>
    </source>
</evidence>
<dbReference type="SUPFAM" id="SSF52172">
    <property type="entry name" value="CheY-like"/>
    <property type="match status" value="1"/>
</dbReference>
<dbReference type="SMART" id="SM01012">
    <property type="entry name" value="ANTAR"/>
    <property type="match status" value="1"/>
</dbReference>
<dbReference type="Pfam" id="PF03861">
    <property type="entry name" value="ANTAR"/>
    <property type="match status" value="1"/>
</dbReference>
<evidence type="ECO:0000313" key="8">
    <source>
        <dbReference type="Proteomes" id="UP001298753"/>
    </source>
</evidence>
<dbReference type="InterPro" id="IPR001789">
    <property type="entry name" value="Sig_transdc_resp-reg_receiver"/>
</dbReference>
<organism evidence="7 8">
    <name type="scientific">Agathobaculum butyriciproducens</name>
    <dbReference type="NCBI Taxonomy" id="1628085"/>
    <lineage>
        <taxon>Bacteria</taxon>
        <taxon>Bacillati</taxon>
        <taxon>Bacillota</taxon>
        <taxon>Clostridia</taxon>
        <taxon>Eubacteriales</taxon>
        <taxon>Butyricicoccaceae</taxon>
        <taxon>Agathobaculum</taxon>
    </lineage>
</organism>
<dbReference type="Proteomes" id="UP001298753">
    <property type="component" value="Unassembled WGS sequence"/>
</dbReference>
<evidence type="ECO:0000313" key="7">
    <source>
        <dbReference type="EMBL" id="MCC2176099.1"/>
    </source>
</evidence>
<reference evidence="7 8" key="1">
    <citation type="submission" date="2021-10" db="EMBL/GenBank/DDBJ databases">
        <title>Anaerobic single-cell dispensing facilitates the cultivation of human gut bacteria.</title>
        <authorList>
            <person name="Afrizal A."/>
        </authorList>
    </citation>
    <scope>NUCLEOTIDE SEQUENCE [LARGE SCALE GENOMIC DNA]</scope>
    <source>
        <strain evidence="7 8">CLA-AA-H270</strain>
    </source>
</reference>
<keyword evidence="4" id="KW-0175">Coiled coil</keyword>
<dbReference type="Gene3D" id="1.10.10.10">
    <property type="entry name" value="Winged helix-like DNA-binding domain superfamily/Winged helix DNA-binding domain"/>
    <property type="match status" value="1"/>
</dbReference>
<name>A0AAW4VZJ3_9FIRM</name>
<gene>
    <name evidence="7" type="ORF">LKD22_02965</name>
</gene>
<dbReference type="AlphaFoldDB" id="A0AAW4VZJ3"/>
<dbReference type="RefSeq" id="WP_118284967.1">
    <property type="nucleotide sequence ID" value="NZ_DBGBDM010000046.1"/>
</dbReference>
<dbReference type="GO" id="GO:0000160">
    <property type="term" value="P:phosphorelay signal transduction system"/>
    <property type="evidence" value="ECO:0007669"/>
    <property type="project" value="InterPro"/>
</dbReference>
<evidence type="ECO:0000259" key="5">
    <source>
        <dbReference type="PROSITE" id="PS50110"/>
    </source>
</evidence>
<dbReference type="InterPro" id="IPR008327">
    <property type="entry name" value="Sig_transdc_resp-reg_antiterm"/>
</dbReference>
<dbReference type="InterPro" id="IPR005561">
    <property type="entry name" value="ANTAR"/>
</dbReference>
<dbReference type="EMBL" id="JAJEPX010000005">
    <property type="protein sequence ID" value="MCC2176099.1"/>
    <property type="molecule type" value="Genomic_DNA"/>
</dbReference>
<evidence type="ECO:0000256" key="3">
    <source>
        <dbReference type="PROSITE-ProRule" id="PRU00169"/>
    </source>
</evidence>
<sequence length="190" mass="21041">MERILLVSATEKSRTMLSQFLTSCGVQAQLAPASSGAEARRMLVDGLFDLILVNTPLPDEFGHDMAQQAANDTLSGVILLAKAEIADSVAEKVEDDGVFVVPKPLSRVLFMQALRMTRAARSRLTGLQSENRRLQKRIEDIRQVDRAKCLLIECCGMTEPEAHSYIEQQAMNQRRSKRDIAEDIIGGKTP</sequence>
<comment type="function">
    <text evidence="2">May play the central regulatory role in sporulation. It may be an element of the effector pathway responsible for the activation of sporulation genes in response to nutritional stress. Spo0A may act in concert with spo0H (a sigma factor) to control the expression of some genes that are critical to the sporulation process.</text>
</comment>
<dbReference type="PIRSF" id="PIRSF036382">
    <property type="entry name" value="RR_antiterm"/>
    <property type="match status" value="1"/>
</dbReference>
<dbReference type="InterPro" id="IPR011006">
    <property type="entry name" value="CheY-like_superfamily"/>
</dbReference>
<dbReference type="PROSITE" id="PS50921">
    <property type="entry name" value="ANTAR"/>
    <property type="match status" value="1"/>
</dbReference>
<dbReference type="Gene3D" id="3.40.50.2300">
    <property type="match status" value="1"/>
</dbReference>
<accession>A0AAW4VZJ3</accession>
<protein>
    <recommendedName>
        <fullName evidence="1">Stage 0 sporulation protein A homolog</fullName>
    </recommendedName>
</protein>
<comment type="caution">
    <text evidence="7">The sequence shown here is derived from an EMBL/GenBank/DDBJ whole genome shotgun (WGS) entry which is preliminary data.</text>
</comment>
<feature type="domain" description="Response regulatory" evidence="5">
    <location>
        <begin position="3"/>
        <end position="118"/>
    </location>
</feature>
<dbReference type="SMART" id="SM00448">
    <property type="entry name" value="REC"/>
    <property type="match status" value="1"/>
</dbReference>